<keyword evidence="5" id="KW-1185">Reference proteome</keyword>
<evidence type="ECO:0000256" key="1">
    <source>
        <dbReference type="SAM" id="Coils"/>
    </source>
</evidence>
<protein>
    <submittedName>
        <fullName evidence="4">Minichromosome maintenance- protein</fullName>
    </submittedName>
</protein>
<dbReference type="InterPro" id="IPR040184">
    <property type="entry name" value="Mcm10"/>
</dbReference>
<dbReference type="Gene3D" id="2.40.50.140">
    <property type="entry name" value="Nucleic acid-binding proteins"/>
    <property type="match status" value="1"/>
</dbReference>
<evidence type="ECO:0000256" key="2">
    <source>
        <dbReference type="SAM" id="MobiDB-lite"/>
    </source>
</evidence>
<evidence type="ECO:0000259" key="3">
    <source>
        <dbReference type="Pfam" id="PF22379"/>
    </source>
</evidence>
<gene>
    <name evidence="4" type="primary">MCM10</name>
    <name evidence="4" type="ORF">HK103_002478</name>
</gene>
<dbReference type="AlphaFoldDB" id="A0AAD5ULR7"/>
<dbReference type="GO" id="GO:0008270">
    <property type="term" value="F:zinc ion binding"/>
    <property type="evidence" value="ECO:0007669"/>
    <property type="project" value="UniProtKB-KW"/>
</dbReference>
<proteinExistence type="predicted"/>
<dbReference type="PANTHER" id="PTHR13454:SF11">
    <property type="entry name" value="PROTEIN MCM10 HOMOLOG"/>
    <property type="match status" value="1"/>
</dbReference>
<feature type="region of interest" description="Disordered" evidence="2">
    <location>
        <begin position="362"/>
        <end position="390"/>
    </location>
</feature>
<accession>A0AAD5ULR7</accession>
<dbReference type="InterPro" id="IPR012340">
    <property type="entry name" value="NA-bd_OB-fold"/>
</dbReference>
<dbReference type="GO" id="GO:0043596">
    <property type="term" value="C:nuclear replication fork"/>
    <property type="evidence" value="ECO:0007669"/>
    <property type="project" value="TreeGrafter"/>
</dbReference>
<evidence type="ECO:0000313" key="5">
    <source>
        <dbReference type="Proteomes" id="UP001210925"/>
    </source>
</evidence>
<evidence type="ECO:0000313" key="4">
    <source>
        <dbReference type="EMBL" id="KAJ3259280.1"/>
    </source>
</evidence>
<dbReference type="GO" id="GO:0003697">
    <property type="term" value="F:single-stranded DNA binding"/>
    <property type="evidence" value="ECO:0007669"/>
    <property type="project" value="InterPro"/>
</dbReference>
<sequence>MEQSATPINLSKDQHRMIVIKKEILEYQEKIKMLQREYQAIKQKTETQVESKVKEHKKERRIRSFEFQPSKVDFSQMVQDKYSKIRLHDMPFDQQELDERMYDRKYVPINNIENTMQDGDINEDWVTIGVVYEQTEPFAVDGGMKIQCLSLTDFQPNGTIRLFLKGSDCVQTDNMLGKVIAILNCDISKPTQNNAELALTLTSSLLLMEIGKSVDLGFCSGGGKEQCKQFLDRRAAKYCAAHQVAIYQQARNKRQEFATGDRLFTVGNPENKHEKKKAFRQHDRNASYQIGKHTIVAQGNSVQIYNPPKQPSERILTEKEKAGIAMILNSNSHGGKVYRKMMGIEEDENRVNVFGPNALMKMGGDPHQIPKKKPKLSQPDSDSECELEII</sequence>
<reference evidence="4" key="1">
    <citation type="submission" date="2020-05" db="EMBL/GenBank/DDBJ databases">
        <title>Phylogenomic resolution of chytrid fungi.</title>
        <authorList>
            <person name="Stajich J.E."/>
            <person name="Amses K."/>
            <person name="Simmons R."/>
            <person name="Seto K."/>
            <person name="Myers J."/>
            <person name="Bonds A."/>
            <person name="Quandt C.A."/>
            <person name="Barry K."/>
            <person name="Liu P."/>
            <person name="Grigoriev I."/>
            <person name="Longcore J.E."/>
            <person name="James T.Y."/>
        </authorList>
    </citation>
    <scope>NUCLEOTIDE SEQUENCE</scope>
    <source>
        <strain evidence="4">PLAUS21</strain>
    </source>
</reference>
<feature type="domain" description="MCM10 OB-fold" evidence="3">
    <location>
        <begin position="81"/>
        <end position="203"/>
    </location>
</feature>
<feature type="coiled-coil region" evidence="1">
    <location>
        <begin position="17"/>
        <end position="44"/>
    </location>
</feature>
<feature type="compositionally biased region" description="Acidic residues" evidence="2">
    <location>
        <begin position="381"/>
        <end position="390"/>
    </location>
</feature>
<comment type="caution">
    <text evidence="4">The sequence shown here is derived from an EMBL/GenBank/DDBJ whole genome shotgun (WGS) entry which is preliminary data.</text>
</comment>
<dbReference type="Proteomes" id="UP001210925">
    <property type="component" value="Unassembled WGS sequence"/>
</dbReference>
<dbReference type="GO" id="GO:0003688">
    <property type="term" value="F:DNA replication origin binding"/>
    <property type="evidence" value="ECO:0007669"/>
    <property type="project" value="TreeGrafter"/>
</dbReference>
<organism evidence="4 5">
    <name type="scientific">Boothiomyces macroporosus</name>
    <dbReference type="NCBI Taxonomy" id="261099"/>
    <lineage>
        <taxon>Eukaryota</taxon>
        <taxon>Fungi</taxon>
        <taxon>Fungi incertae sedis</taxon>
        <taxon>Chytridiomycota</taxon>
        <taxon>Chytridiomycota incertae sedis</taxon>
        <taxon>Chytridiomycetes</taxon>
        <taxon>Rhizophydiales</taxon>
        <taxon>Terramycetaceae</taxon>
        <taxon>Boothiomyces</taxon>
    </lineage>
</organism>
<dbReference type="EMBL" id="JADGKB010000019">
    <property type="protein sequence ID" value="KAJ3259280.1"/>
    <property type="molecule type" value="Genomic_DNA"/>
</dbReference>
<dbReference type="GO" id="GO:0006270">
    <property type="term" value="P:DNA replication initiation"/>
    <property type="evidence" value="ECO:0007669"/>
    <property type="project" value="InterPro"/>
</dbReference>
<keyword evidence="1" id="KW-0175">Coiled coil</keyword>
<dbReference type="InterPro" id="IPR055065">
    <property type="entry name" value="OB_MCM10"/>
</dbReference>
<name>A0AAD5ULR7_9FUNG</name>
<dbReference type="Pfam" id="PF22379">
    <property type="entry name" value="OB_MCM10"/>
    <property type="match status" value="1"/>
</dbReference>
<dbReference type="PANTHER" id="PTHR13454">
    <property type="entry name" value="PROTEIN MCM10 HOMOLOG"/>
    <property type="match status" value="1"/>
</dbReference>